<feature type="transmembrane region" description="Helical" evidence="1">
    <location>
        <begin position="289"/>
        <end position="310"/>
    </location>
</feature>
<feature type="transmembrane region" description="Helical" evidence="1">
    <location>
        <begin position="388"/>
        <end position="408"/>
    </location>
</feature>
<organism evidence="2 3">
    <name type="scientific">Halorussus gelatinilyticus</name>
    <dbReference type="NCBI Taxonomy" id="2937524"/>
    <lineage>
        <taxon>Archaea</taxon>
        <taxon>Methanobacteriati</taxon>
        <taxon>Methanobacteriota</taxon>
        <taxon>Stenosarchaea group</taxon>
        <taxon>Halobacteria</taxon>
        <taxon>Halobacteriales</taxon>
        <taxon>Haladaptataceae</taxon>
        <taxon>Halorussus</taxon>
    </lineage>
</organism>
<dbReference type="GO" id="GO:0022857">
    <property type="term" value="F:transmembrane transporter activity"/>
    <property type="evidence" value="ECO:0007669"/>
    <property type="project" value="InterPro"/>
</dbReference>
<dbReference type="Pfam" id="PF07690">
    <property type="entry name" value="MFS_1"/>
    <property type="match status" value="1"/>
</dbReference>
<keyword evidence="3" id="KW-1185">Reference proteome</keyword>
<dbReference type="RefSeq" id="WP_248655219.1">
    <property type="nucleotide sequence ID" value="NZ_CP096658.1"/>
</dbReference>
<dbReference type="Gene3D" id="1.20.1250.20">
    <property type="entry name" value="MFS general substrate transporter like domains"/>
    <property type="match status" value="1"/>
</dbReference>
<protein>
    <submittedName>
        <fullName evidence="2">MFS transporter</fullName>
    </submittedName>
</protein>
<evidence type="ECO:0000256" key="1">
    <source>
        <dbReference type="SAM" id="Phobius"/>
    </source>
</evidence>
<feature type="transmembrane region" description="Helical" evidence="1">
    <location>
        <begin position="12"/>
        <end position="32"/>
    </location>
</feature>
<feature type="transmembrane region" description="Helical" evidence="1">
    <location>
        <begin position="258"/>
        <end position="277"/>
    </location>
</feature>
<dbReference type="InterPro" id="IPR011701">
    <property type="entry name" value="MFS"/>
</dbReference>
<feature type="transmembrane region" description="Helical" evidence="1">
    <location>
        <begin position="357"/>
        <end position="376"/>
    </location>
</feature>
<dbReference type="GeneID" id="72188508"/>
<dbReference type="InterPro" id="IPR053160">
    <property type="entry name" value="MFS_DHA3_Transporter"/>
</dbReference>
<dbReference type="Proteomes" id="UP000830434">
    <property type="component" value="Chromosome"/>
</dbReference>
<evidence type="ECO:0000313" key="3">
    <source>
        <dbReference type="Proteomes" id="UP000830434"/>
    </source>
</evidence>
<dbReference type="PANTHER" id="PTHR23530:SF1">
    <property type="entry name" value="PERMEASE, MAJOR FACILITATOR SUPERFAMILY-RELATED"/>
    <property type="match status" value="1"/>
</dbReference>
<dbReference type="SUPFAM" id="SSF103473">
    <property type="entry name" value="MFS general substrate transporter"/>
    <property type="match status" value="1"/>
</dbReference>
<reference evidence="2" key="1">
    <citation type="submission" date="2022-04" db="EMBL/GenBank/DDBJ databases">
        <title>Diverse halophilic archaea isolated from saline environments.</title>
        <authorList>
            <person name="Cui H.-L."/>
        </authorList>
    </citation>
    <scope>NUCLEOTIDE SEQUENCE</scope>
    <source>
        <strain evidence="2">XZYJT40</strain>
    </source>
</reference>
<proteinExistence type="predicted"/>
<name>A0A8U0IJG6_9EURY</name>
<feature type="transmembrane region" description="Helical" evidence="1">
    <location>
        <begin position="139"/>
        <end position="156"/>
    </location>
</feature>
<keyword evidence="1" id="KW-0472">Membrane</keyword>
<keyword evidence="1" id="KW-1133">Transmembrane helix</keyword>
<evidence type="ECO:0000313" key="2">
    <source>
        <dbReference type="EMBL" id="UPW00811.1"/>
    </source>
</evidence>
<dbReference type="KEGG" id="haxz:M0R88_01595"/>
<accession>A0A8U0IJG6</accession>
<dbReference type="PANTHER" id="PTHR23530">
    <property type="entry name" value="TRANSPORT PROTEIN-RELATED"/>
    <property type="match status" value="1"/>
</dbReference>
<feature type="transmembrane region" description="Helical" evidence="1">
    <location>
        <begin position="316"/>
        <end position="336"/>
    </location>
</feature>
<dbReference type="AlphaFoldDB" id="A0A8U0IJG6"/>
<feature type="transmembrane region" description="Helical" evidence="1">
    <location>
        <begin position="95"/>
        <end position="118"/>
    </location>
</feature>
<sequence>MNDLRRAVLTYYAYRCVSAIGFIAPFLNVFLVNRGVTFTDLALGGSAMAAVTVLGEVPTGYVGDRLGRRRSLIASQTLFAVGISSWLVARSTLAVVAVFVVTGLGAAFQSGSTEAWLYDALDEAGDADRYADVESRGSALRLWVTATTMVAGGLLYVLDPRIPFVCAGLLSWSGVAIVASLPRNAGYRGKEGGSDDGSLGPRRALAVARRFLARPDLRVVVGAVAVYAGAAVAAGDYLQPVVVAVLPRTTATLAGVALPEFVVLGCLYAGFTGLSAVTVDRAGALRDAFGAVPALLALVGLGGAAMAMPLVAARALGGPVAVGATLAAVVGFRTCREVVTPIHSAYLNDRAASVGRATTLSAVSFVGALVRVPFLLVGGRVADATTPAAALALVGLVPVLAVLGVAVAGRAVGTVTDAPGAINE</sequence>
<keyword evidence="1" id="KW-0812">Transmembrane</keyword>
<feature type="transmembrane region" description="Helical" evidence="1">
    <location>
        <begin position="219"/>
        <end position="238"/>
    </location>
</feature>
<feature type="transmembrane region" description="Helical" evidence="1">
    <location>
        <begin position="38"/>
        <end position="59"/>
    </location>
</feature>
<dbReference type="EMBL" id="CP096658">
    <property type="protein sequence ID" value="UPW00811.1"/>
    <property type="molecule type" value="Genomic_DNA"/>
</dbReference>
<dbReference type="InterPro" id="IPR036259">
    <property type="entry name" value="MFS_trans_sf"/>
</dbReference>
<gene>
    <name evidence="2" type="ORF">M0R88_01595</name>
</gene>